<organism evidence="2 3">
    <name type="scientific">Funneliformis mosseae</name>
    <name type="common">Endomycorrhizal fungus</name>
    <name type="synonym">Glomus mosseae</name>
    <dbReference type="NCBI Taxonomy" id="27381"/>
    <lineage>
        <taxon>Eukaryota</taxon>
        <taxon>Fungi</taxon>
        <taxon>Fungi incertae sedis</taxon>
        <taxon>Mucoromycota</taxon>
        <taxon>Glomeromycotina</taxon>
        <taxon>Glomeromycetes</taxon>
        <taxon>Glomerales</taxon>
        <taxon>Glomeraceae</taxon>
        <taxon>Funneliformis</taxon>
    </lineage>
</organism>
<dbReference type="PANTHER" id="PTHR11216">
    <property type="entry name" value="EH DOMAIN"/>
    <property type="match status" value="1"/>
</dbReference>
<dbReference type="GO" id="GO:0005886">
    <property type="term" value="C:plasma membrane"/>
    <property type="evidence" value="ECO:0007669"/>
    <property type="project" value="TreeGrafter"/>
</dbReference>
<proteinExistence type="predicted"/>
<gene>
    <name evidence="2" type="ORF">FMOSSE_LOCUS8922</name>
</gene>
<dbReference type="GO" id="GO:0005737">
    <property type="term" value="C:cytoplasm"/>
    <property type="evidence" value="ECO:0007669"/>
    <property type="project" value="TreeGrafter"/>
</dbReference>
<dbReference type="Proteomes" id="UP000789375">
    <property type="component" value="Unassembled WGS sequence"/>
</dbReference>
<dbReference type="Gene3D" id="1.10.238.10">
    <property type="entry name" value="EF-hand"/>
    <property type="match status" value="1"/>
</dbReference>
<dbReference type="GO" id="GO:0016197">
    <property type="term" value="P:endosomal transport"/>
    <property type="evidence" value="ECO:0007669"/>
    <property type="project" value="TreeGrafter"/>
</dbReference>
<dbReference type="InterPro" id="IPR000261">
    <property type="entry name" value="EH_dom"/>
</dbReference>
<reference evidence="2" key="1">
    <citation type="submission" date="2021-06" db="EMBL/GenBank/DDBJ databases">
        <authorList>
            <person name="Kallberg Y."/>
            <person name="Tangrot J."/>
            <person name="Rosling A."/>
        </authorList>
    </citation>
    <scope>NUCLEOTIDE SEQUENCE</scope>
    <source>
        <strain evidence="2">87-6 pot B 2015</strain>
    </source>
</reference>
<dbReference type="PROSITE" id="PS50031">
    <property type="entry name" value="EH"/>
    <property type="match status" value="1"/>
</dbReference>
<evidence type="ECO:0000313" key="3">
    <source>
        <dbReference type="Proteomes" id="UP000789375"/>
    </source>
</evidence>
<comment type="caution">
    <text evidence="2">The sequence shown here is derived from an EMBL/GenBank/DDBJ whole genome shotgun (WGS) entry which is preliminary data.</text>
</comment>
<dbReference type="SMART" id="SM00027">
    <property type="entry name" value="EH"/>
    <property type="match status" value="1"/>
</dbReference>
<dbReference type="SUPFAM" id="SSF47473">
    <property type="entry name" value="EF-hand"/>
    <property type="match status" value="1"/>
</dbReference>
<dbReference type="InterPro" id="IPR011992">
    <property type="entry name" value="EF-hand-dom_pair"/>
</dbReference>
<accession>A0A9N9CEB9</accession>
<protein>
    <submittedName>
        <fullName evidence="2">2134_t:CDS:1</fullName>
    </submittedName>
</protein>
<name>A0A9N9CEB9_FUNMO</name>
<dbReference type="AlphaFoldDB" id="A0A9N9CEB9"/>
<sequence length="219" mass="24360">MYNNLQIGYGQSPSLQPQVIAGTTSEGEEEGPSIPNVRLAFITAADQTKFEQLYIQGCAGGKYLTGEGAKEILLKSKLDATTLAQIWFNNYLTFPEFALSMFLTNLKLKGNELPSKIADNISNEVMGVIEQIKAIERMSMGHTMGQYASGFQNNAMIPSMMPFTQRMLPQQNPQQQYSTTGIVGNAKIPWAVTPEEKIQYREIFRQWDSQGVGYLTGKL</sequence>
<evidence type="ECO:0000259" key="1">
    <source>
        <dbReference type="PROSITE" id="PS50031"/>
    </source>
</evidence>
<dbReference type="GO" id="GO:0006897">
    <property type="term" value="P:endocytosis"/>
    <property type="evidence" value="ECO:0007669"/>
    <property type="project" value="TreeGrafter"/>
</dbReference>
<evidence type="ECO:0000313" key="2">
    <source>
        <dbReference type="EMBL" id="CAG8600471.1"/>
    </source>
</evidence>
<feature type="domain" description="EH" evidence="1">
    <location>
        <begin position="46"/>
        <end position="87"/>
    </location>
</feature>
<dbReference type="Pfam" id="PF12763">
    <property type="entry name" value="EH"/>
    <property type="match status" value="1"/>
</dbReference>
<dbReference type="EMBL" id="CAJVPP010002450">
    <property type="protein sequence ID" value="CAG8600471.1"/>
    <property type="molecule type" value="Genomic_DNA"/>
</dbReference>
<keyword evidence="3" id="KW-1185">Reference proteome</keyword>